<reference evidence="9" key="1">
    <citation type="submission" date="2023-06" db="EMBL/GenBank/DDBJ databases">
        <title>Genome-scale phylogeny and comparative genomics of the fungal order Sordariales.</title>
        <authorList>
            <consortium name="Lawrence Berkeley National Laboratory"/>
            <person name="Hensen N."/>
            <person name="Bonometti L."/>
            <person name="Westerberg I."/>
            <person name="Brannstrom I.O."/>
            <person name="Guillou S."/>
            <person name="Cros-Aarteil S."/>
            <person name="Calhoun S."/>
            <person name="Haridas S."/>
            <person name="Kuo A."/>
            <person name="Mondo S."/>
            <person name="Pangilinan J."/>
            <person name="Riley R."/>
            <person name="LaButti K."/>
            <person name="Andreopoulos B."/>
            <person name="Lipzen A."/>
            <person name="Chen C."/>
            <person name="Yanf M."/>
            <person name="Daum C."/>
            <person name="Ng V."/>
            <person name="Clum A."/>
            <person name="Steindorff A."/>
            <person name="Ohm R."/>
            <person name="Martin F."/>
            <person name="Silar P."/>
            <person name="Natvig D."/>
            <person name="Lalanne C."/>
            <person name="Gautier V."/>
            <person name="Ament-velasquez S.L."/>
            <person name="Kruys A."/>
            <person name="Hutchinson M.I."/>
            <person name="Powell A.J."/>
            <person name="Barry K."/>
            <person name="Miller A.N."/>
            <person name="Grigoriev I.V."/>
            <person name="Debuchy R."/>
            <person name="Gladieux P."/>
            <person name="Thoren M.H."/>
            <person name="Johannesson H."/>
        </authorList>
    </citation>
    <scope>NUCLEOTIDE SEQUENCE</scope>
    <source>
        <strain evidence="9">SMH3391-2</strain>
    </source>
</reference>
<dbReference type="EMBL" id="JAULSR010000002">
    <property type="protein sequence ID" value="KAK0630967.1"/>
    <property type="molecule type" value="Genomic_DNA"/>
</dbReference>
<dbReference type="InterPro" id="IPR020472">
    <property type="entry name" value="WD40_PAC1"/>
</dbReference>
<evidence type="ECO:0000256" key="2">
    <source>
        <dbReference type="ARBA" id="ARBA00007968"/>
    </source>
</evidence>
<feature type="repeat" description="WD" evidence="6">
    <location>
        <begin position="415"/>
        <end position="456"/>
    </location>
</feature>
<feature type="repeat" description="WD" evidence="6">
    <location>
        <begin position="546"/>
        <end position="570"/>
    </location>
</feature>
<dbReference type="CDD" id="cd22147">
    <property type="entry name" value="F-box_SpPof1-like"/>
    <property type="match status" value="1"/>
</dbReference>
<dbReference type="InterPro" id="IPR036047">
    <property type="entry name" value="F-box-like_dom_sf"/>
</dbReference>
<evidence type="ECO:0000256" key="3">
    <source>
        <dbReference type="ARBA" id="ARBA00022574"/>
    </source>
</evidence>
<dbReference type="CDD" id="cd00200">
    <property type="entry name" value="WD40"/>
    <property type="match status" value="1"/>
</dbReference>
<dbReference type="PRINTS" id="PR00320">
    <property type="entry name" value="GPROTEINBRPT"/>
</dbReference>
<dbReference type="PROSITE" id="PS50294">
    <property type="entry name" value="WD_REPEATS_REGION"/>
    <property type="match status" value="4"/>
</dbReference>
<evidence type="ECO:0000256" key="1">
    <source>
        <dbReference type="ARBA" id="ARBA00004906"/>
    </source>
</evidence>
<dbReference type="InterPro" id="IPR019775">
    <property type="entry name" value="WD40_repeat_CS"/>
</dbReference>
<dbReference type="PROSITE" id="PS50181">
    <property type="entry name" value="FBOX"/>
    <property type="match status" value="1"/>
</dbReference>
<keyword evidence="4" id="KW-0677">Repeat</keyword>
<accession>A0AA40CAB8</accession>
<dbReference type="SUPFAM" id="SSF81383">
    <property type="entry name" value="F-box domain"/>
    <property type="match status" value="1"/>
</dbReference>
<dbReference type="PANTHER" id="PTHR19872:SF9">
    <property type="entry name" value="UBIQUITIN-BINDING SDF UBIQUITIN LIGASE COMPLEX SUBUNIT"/>
    <property type="match status" value="1"/>
</dbReference>
<evidence type="ECO:0000259" key="8">
    <source>
        <dbReference type="PROSITE" id="PS50181"/>
    </source>
</evidence>
<dbReference type="FunFam" id="2.130.10.10:FF:000715">
    <property type="entry name" value="F-box protein MET30"/>
    <property type="match status" value="1"/>
</dbReference>
<feature type="region of interest" description="Disordered" evidence="7">
    <location>
        <begin position="476"/>
        <end position="524"/>
    </location>
</feature>
<evidence type="ECO:0000313" key="9">
    <source>
        <dbReference type="EMBL" id="KAK0630967.1"/>
    </source>
</evidence>
<feature type="repeat" description="WD" evidence="6">
    <location>
        <begin position="611"/>
        <end position="650"/>
    </location>
</feature>
<comment type="similarity">
    <text evidence="2">Belongs to the WD repeat MET30/SCONB/SCON-2 family.</text>
</comment>
<dbReference type="GO" id="GO:0031146">
    <property type="term" value="P:SCF-dependent proteasomal ubiquitin-dependent protein catabolic process"/>
    <property type="evidence" value="ECO:0007669"/>
    <property type="project" value="UniProtKB-ARBA"/>
</dbReference>
<dbReference type="Pfam" id="PF12937">
    <property type="entry name" value="F-box-like"/>
    <property type="match status" value="1"/>
</dbReference>
<evidence type="ECO:0000256" key="6">
    <source>
        <dbReference type="PROSITE-ProRule" id="PRU00221"/>
    </source>
</evidence>
<dbReference type="InterPro" id="IPR001810">
    <property type="entry name" value="F-box_dom"/>
</dbReference>
<dbReference type="GO" id="GO:0019005">
    <property type="term" value="C:SCF ubiquitin ligase complex"/>
    <property type="evidence" value="ECO:0007669"/>
    <property type="project" value="UniProtKB-ARBA"/>
</dbReference>
<dbReference type="Pfam" id="PF00400">
    <property type="entry name" value="WD40"/>
    <property type="match status" value="7"/>
</dbReference>
<feature type="region of interest" description="Disordered" evidence="7">
    <location>
        <begin position="217"/>
        <end position="237"/>
    </location>
</feature>
<keyword evidence="10" id="KW-1185">Reference proteome</keyword>
<feature type="repeat" description="WD" evidence="6">
    <location>
        <begin position="333"/>
        <end position="372"/>
    </location>
</feature>
<dbReference type="InterPro" id="IPR011047">
    <property type="entry name" value="Quinoprotein_ADH-like_sf"/>
</dbReference>
<dbReference type="PROSITE" id="PS50082">
    <property type="entry name" value="WD_REPEATS_2"/>
    <property type="match status" value="6"/>
</dbReference>
<dbReference type="AlphaFoldDB" id="A0AA40CAB8"/>
<sequence length="659" mass="73177">MSSALIGKSVTSFLKEYIPVHYASISKPQNEEMAKEKDPNSKYCYRHRPDSKCRRAADEAKMVMIQSELDKLSSPDQQAITHVWSLFSAAPARHRELMLQGILSQLCFPQLSLVSREVHEALKIDFITALPVELSQKILCFLDTVSLTKAAQVSQRWRLLADDDAVWVRMCEQHVNRKCTKCGWGLPLLERKKLRNYTRQRQIAKSTGQGRIQELTARGQEDSQLPQPGKRHAGFLEDAPVGDGKRRCLDGADKADKDKTAVEPKTRSWKAVYKDRWQVGYNWKYGRCSTKILKGHTNGVTCLQLDDNILATGSYDATIKIWNIDTGEEIRTLKGHTRGIRALQFDDSKLISASLDHTIKIWNWHTGQCISTLGGEHGHTDGVISVHFEGKLLSSGSIDKTVRIWDFSSMGAFSLKGHTDWVNCTRIDMNSRTVFSASDDTTCKLWDLDQRQVIRTFEGHVGHVQQVLPLPLEYEPDDELTTGVNGSTDNTDSVSVSSSRDVGTPANSSSFSQVERRHSSPPSDVDIRSLYGSAFTDDPSRPLPPRYFLTGGLDSTIRLWDSATGMCLKTMFGHLEGVWSLAGDTIRVISGANDGMVKSWEPRSGKCDSTFVGHRGPVTCVGLGDSRMASGSEDGEVRIYSFKDPDLSNGSGSDIGTPA</sequence>
<feature type="repeat" description="WD" evidence="6">
    <location>
        <begin position="376"/>
        <end position="409"/>
    </location>
</feature>
<gene>
    <name evidence="9" type="ORF">B0T17DRAFT_487836</name>
</gene>
<dbReference type="FunFam" id="1.20.1280.50:FF:000016">
    <property type="entry name" value="E3 ubiquitin ligase complex SCF subunit sconB"/>
    <property type="match status" value="1"/>
</dbReference>
<evidence type="ECO:0000256" key="7">
    <source>
        <dbReference type="SAM" id="MobiDB-lite"/>
    </source>
</evidence>
<protein>
    <submittedName>
        <fullName evidence="9">Quinon protein alcohol dehydrogenase-like superfamily</fullName>
    </submittedName>
</protein>
<feature type="domain" description="F-box" evidence="8">
    <location>
        <begin position="124"/>
        <end position="170"/>
    </location>
</feature>
<evidence type="ECO:0000256" key="5">
    <source>
        <dbReference type="ARBA" id="ARBA00022786"/>
    </source>
</evidence>
<dbReference type="SUPFAM" id="SSF50998">
    <property type="entry name" value="Quinoprotein alcohol dehydrogenase-like"/>
    <property type="match status" value="1"/>
</dbReference>
<dbReference type="PROSITE" id="PS00678">
    <property type="entry name" value="WD_REPEATS_1"/>
    <property type="match status" value="3"/>
</dbReference>
<keyword evidence="5" id="KW-0833">Ubl conjugation pathway</keyword>
<dbReference type="InterPro" id="IPR051075">
    <property type="entry name" value="SCF_subunit_WD-repeat"/>
</dbReference>
<name>A0AA40CAB8_9PEZI</name>
<dbReference type="GO" id="GO:1990756">
    <property type="term" value="F:ubiquitin-like ligase-substrate adaptor activity"/>
    <property type="evidence" value="ECO:0007669"/>
    <property type="project" value="UniProtKB-ARBA"/>
</dbReference>
<feature type="compositionally biased region" description="Low complexity" evidence="7">
    <location>
        <begin position="487"/>
        <end position="504"/>
    </location>
</feature>
<dbReference type="SMART" id="SM00256">
    <property type="entry name" value="FBOX"/>
    <property type="match status" value="1"/>
</dbReference>
<organism evidence="9 10">
    <name type="scientific">Bombardia bombarda</name>
    <dbReference type="NCBI Taxonomy" id="252184"/>
    <lineage>
        <taxon>Eukaryota</taxon>
        <taxon>Fungi</taxon>
        <taxon>Dikarya</taxon>
        <taxon>Ascomycota</taxon>
        <taxon>Pezizomycotina</taxon>
        <taxon>Sordariomycetes</taxon>
        <taxon>Sordariomycetidae</taxon>
        <taxon>Sordariales</taxon>
        <taxon>Lasiosphaeriaceae</taxon>
        <taxon>Bombardia</taxon>
    </lineage>
</organism>
<comment type="caution">
    <text evidence="9">The sequence shown here is derived from an EMBL/GenBank/DDBJ whole genome shotgun (WGS) entry which is preliminary data.</text>
</comment>
<dbReference type="InterPro" id="IPR001680">
    <property type="entry name" value="WD40_rpt"/>
</dbReference>
<dbReference type="Gene3D" id="2.130.10.10">
    <property type="entry name" value="YVTN repeat-like/Quinoprotein amine dehydrogenase"/>
    <property type="match status" value="3"/>
</dbReference>
<feature type="repeat" description="WD" evidence="6">
    <location>
        <begin position="293"/>
        <end position="332"/>
    </location>
</feature>
<proteinExistence type="inferred from homology"/>
<dbReference type="Gene3D" id="1.20.1280.50">
    <property type="match status" value="1"/>
</dbReference>
<comment type="pathway">
    <text evidence="1">Protein modification; protein ubiquitination.</text>
</comment>
<keyword evidence="3 6" id="KW-0853">WD repeat</keyword>
<evidence type="ECO:0000256" key="4">
    <source>
        <dbReference type="ARBA" id="ARBA00022737"/>
    </source>
</evidence>
<dbReference type="Proteomes" id="UP001174934">
    <property type="component" value="Unassembled WGS sequence"/>
</dbReference>
<evidence type="ECO:0000313" key="10">
    <source>
        <dbReference type="Proteomes" id="UP001174934"/>
    </source>
</evidence>
<dbReference type="SMART" id="SM00320">
    <property type="entry name" value="WD40"/>
    <property type="match status" value="7"/>
</dbReference>
<dbReference type="InterPro" id="IPR015943">
    <property type="entry name" value="WD40/YVTN_repeat-like_dom_sf"/>
</dbReference>
<dbReference type="PANTHER" id="PTHR19872">
    <property type="entry name" value="UBIQUITIN LIGASE SPECIFICITY FACTOR/HREP PROTEIN"/>
    <property type="match status" value="1"/>
</dbReference>